<evidence type="ECO:0000313" key="1">
    <source>
        <dbReference type="EMBL" id="MCC9072473.1"/>
    </source>
</evidence>
<reference evidence="1" key="1">
    <citation type="submission" date="2021-11" db="EMBL/GenBank/DDBJ databases">
        <title>Description of novel Flavobacterium species.</title>
        <authorList>
            <person name="Saticioglu I.B."/>
            <person name="Ay H."/>
            <person name="Altun S."/>
            <person name="Duman M."/>
        </authorList>
    </citation>
    <scope>NUCLEOTIDE SEQUENCE</scope>
    <source>
        <strain evidence="1">F-65</strain>
    </source>
</reference>
<sequence length="76" mass="9348">MAYNRENFLTKVLKVQTIVLHHRKQGLFFKEIFYKHIEHEFHISKRTFDTYLGINARKELRELHENKSENEQLTLF</sequence>
<gene>
    <name evidence="1" type="ORF">LNQ49_12855</name>
</gene>
<dbReference type="RefSeq" id="WP_229989308.1">
    <property type="nucleotide sequence ID" value="NZ_JAJJMO010000001.1"/>
</dbReference>
<protein>
    <recommendedName>
        <fullName evidence="3">Phage integrase SAM-like domain-containing protein</fullName>
    </recommendedName>
</protein>
<organism evidence="1 2">
    <name type="scientific">Flavobacterium pisciphilum</name>
    <dbReference type="NCBI Taxonomy" id="2893755"/>
    <lineage>
        <taxon>Bacteria</taxon>
        <taxon>Pseudomonadati</taxon>
        <taxon>Bacteroidota</taxon>
        <taxon>Flavobacteriia</taxon>
        <taxon>Flavobacteriales</taxon>
        <taxon>Flavobacteriaceae</taxon>
        <taxon>Flavobacterium</taxon>
    </lineage>
</organism>
<proteinExistence type="predicted"/>
<evidence type="ECO:0000313" key="2">
    <source>
        <dbReference type="Proteomes" id="UP001430919"/>
    </source>
</evidence>
<comment type="caution">
    <text evidence="1">The sequence shown here is derived from an EMBL/GenBank/DDBJ whole genome shotgun (WGS) entry which is preliminary data.</text>
</comment>
<evidence type="ECO:0008006" key="3">
    <source>
        <dbReference type="Google" id="ProtNLM"/>
    </source>
</evidence>
<dbReference type="Proteomes" id="UP001430919">
    <property type="component" value="Unassembled WGS sequence"/>
</dbReference>
<keyword evidence="2" id="KW-1185">Reference proteome</keyword>
<dbReference type="EMBL" id="JAJJMO010000001">
    <property type="protein sequence ID" value="MCC9072473.1"/>
    <property type="molecule type" value="Genomic_DNA"/>
</dbReference>
<name>A0ABS8MUK3_9FLAO</name>
<accession>A0ABS8MUK3</accession>